<dbReference type="EMBL" id="CP037423">
    <property type="protein sequence ID" value="QDV41416.1"/>
    <property type="molecule type" value="Genomic_DNA"/>
</dbReference>
<name>A0A518HKN8_9BACT</name>
<accession>A0A518HKN8</accession>
<dbReference type="Proteomes" id="UP000319004">
    <property type="component" value="Chromosome"/>
</dbReference>
<organism evidence="1 2">
    <name type="scientific">Stieleria neptunia</name>
    <dbReference type="NCBI Taxonomy" id="2527979"/>
    <lineage>
        <taxon>Bacteria</taxon>
        <taxon>Pseudomonadati</taxon>
        <taxon>Planctomycetota</taxon>
        <taxon>Planctomycetia</taxon>
        <taxon>Pirellulales</taxon>
        <taxon>Pirellulaceae</taxon>
        <taxon>Stieleria</taxon>
    </lineage>
</organism>
<proteinExistence type="predicted"/>
<evidence type="ECO:0000313" key="1">
    <source>
        <dbReference type="EMBL" id="QDV41416.1"/>
    </source>
</evidence>
<dbReference type="RefSeq" id="WP_145385146.1">
    <property type="nucleotide sequence ID" value="NZ_CP037423.1"/>
</dbReference>
<evidence type="ECO:0000313" key="2">
    <source>
        <dbReference type="Proteomes" id="UP000319004"/>
    </source>
</evidence>
<dbReference type="KEGG" id="snep:Enr13x_12550"/>
<gene>
    <name evidence="1" type="ORF">Enr13x_12550</name>
</gene>
<keyword evidence="2" id="KW-1185">Reference proteome</keyword>
<sequence>MSETRAPYRTRRATPPESIRVDVSLARIQPLIASGDITAAYLARRIHGAIVDTLADVAGSAVDGIPPDDVVVSVKPDDAGEAGEA</sequence>
<reference evidence="1 2" key="1">
    <citation type="submission" date="2019-03" db="EMBL/GenBank/DDBJ databases">
        <title>Deep-cultivation of Planctomycetes and their phenomic and genomic characterization uncovers novel biology.</title>
        <authorList>
            <person name="Wiegand S."/>
            <person name="Jogler M."/>
            <person name="Boedeker C."/>
            <person name="Pinto D."/>
            <person name="Vollmers J."/>
            <person name="Rivas-Marin E."/>
            <person name="Kohn T."/>
            <person name="Peeters S.H."/>
            <person name="Heuer A."/>
            <person name="Rast P."/>
            <person name="Oberbeckmann S."/>
            <person name="Bunk B."/>
            <person name="Jeske O."/>
            <person name="Meyerdierks A."/>
            <person name="Storesund J.E."/>
            <person name="Kallscheuer N."/>
            <person name="Luecker S."/>
            <person name="Lage O.M."/>
            <person name="Pohl T."/>
            <person name="Merkel B.J."/>
            <person name="Hornburger P."/>
            <person name="Mueller R.-W."/>
            <person name="Bruemmer F."/>
            <person name="Labrenz M."/>
            <person name="Spormann A.M."/>
            <person name="Op den Camp H."/>
            <person name="Overmann J."/>
            <person name="Amann R."/>
            <person name="Jetten M.S.M."/>
            <person name="Mascher T."/>
            <person name="Medema M.H."/>
            <person name="Devos D.P."/>
            <person name="Kaster A.-K."/>
            <person name="Ovreas L."/>
            <person name="Rohde M."/>
            <person name="Galperin M.Y."/>
            <person name="Jogler C."/>
        </authorList>
    </citation>
    <scope>NUCLEOTIDE SEQUENCE [LARGE SCALE GENOMIC DNA]</scope>
    <source>
        <strain evidence="1 2">Enr13</strain>
    </source>
</reference>
<dbReference type="AlphaFoldDB" id="A0A518HKN8"/>
<protein>
    <submittedName>
        <fullName evidence="1">Uncharacterized protein</fullName>
    </submittedName>
</protein>